<accession>A0ABD5CEH3</accession>
<dbReference type="RefSeq" id="WP_157140610.1">
    <property type="nucleotide sequence ID" value="NZ_JAVIZN010000002.1"/>
</dbReference>
<proteinExistence type="predicted"/>
<dbReference type="Proteomes" id="UP001245184">
    <property type="component" value="Unassembled WGS sequence"/>
</dbReference>
<dbReference type="EMBL" id="JAVIZN010000002">
    <property type="protein sequence ID" value="MDR6203667.1"/>
    <property type="molecule type" value="Genomic_DNA"/>
</dbReference>
<comment type="caution">
    <text evidence="1">The sequence shown here is derived from an EMBL/GenBank/DDBJ whole genome shotgun (WGS) entry which is preliminary data.</text>
</comment>
<organism evidence="1 2">
    <name type="scientific">Paraburkholderia graminis</name>
    <dbReference type="NCBI Taxonomy" id="60548"/>
    <lineage>
        <taxon>Bacteria</taxon>
        <taxon>Pseudomonadati</taxon>
        <taxon>Pseudomonadota</taxon>
        <taxon>Betaproteobacteria</taxon>
        <taxon>Burkholderiales</taxon>
        <taxon>Burkholderiaceae</taxon>
        <taxon>Paraburkholderia</taxon>
    </lineage>
</organism>
<evidence type="ECO:0000313" key="2">
    <source>
        <dbReference type="Proteomes" id="UP001245184"/>
    </source>
</evidence>
<name>A0ABD5CEH3_9BURK</name>
<protein>
    <submittedName>
        <fullName evidence="1">Uncharacterized protein</fullName>
    </submittedName>
</protein>
<sequence>MQELYVLCRIVLNELALIEMFAGASQHSDPTHNEHHRKFVVVVHGTAPINKIARRSQTTRPDRASAFCIAPRLLVRMAKALPGRQPAFAE</sequence>
<reference evidence="1 2" key="1">
    <citation type="submission" date="2023-08" db="EMBL/GenBank/DDBJ databases">
        <title>Genome sequencing of plant associated microbes to promote plant fitness in Sorghum bicolor and Oryza sativa.</title>
        <authorList>
            <person name="Coleman-Derr D."/>
        </authorList>
    </citation>
    <scope>NUCLEOTIDE SEQUENCE [LARGE SCALE GENOMIC DNA]</scope>
    <source>
        <strain evidence="1 2">SLBN-33</strain>
    </source>
</reference>
<evidence type="ECO:0000313" key="1">
    <source>
        <dbReference type="EMBL" id="MDR6203667.1"/>
    </source>
</evidence>
<dbReference type="AlphaFoldDB" id="A0ABD5CEH3"/>
<gene>
    <name evidence="1" type="ORF">QF025_002387</name>
</gene>